<name>A0ABZ0S616_9GAMM</name>
<keyword evidence="3" id="KW-1185">Reference proteome</keyword>
<dbReference type="Proteomes" id="UP001432180">
    <property type="component" value="Chromosome"/>
</dbReference>
<evidence type="ECO:0000256" key="1">
    <source>
        <dbReference type="SAM" id="SignalP"/>
    </source>
</evidence>
<proteinExistence type="predicted"/>
<protein>
    <submittedName>
        <fullName evidence="2">Uncharacterized protein</fullName>
    </submittedName>
</protein>
<sequence>MTRTRVPYPLTLGHGFALAAALGVSLSASAWEPADASKTADPGWYRAGETLPYVAPYTGSAPGYSGASGYKGGRASNWNDGSAHDAYGRGNADGDSSRHQWVAPGATRSSGVGADYQVGAKSSVSPHYPSALDEQTGFDNGANPTQWRESDWYSPYGASYDAEASGYHFRGDNGARQDWQVPAGSWGAQQGGYSFREDKRLESRMPANVSDSRFRFRPLEP</sequence>
<accession>A0ABZ0S616</accession>
<feature type="signal peptide" evidence="1">
    <location>
        <begin position="1"/>
        <end position="30"/>
    </location>
</feature>
<evidence type="ECO:0000313" key="2">
    <source>
        <dbReference type="EMBL" id="WPL15688.1"/>
    </source>
</evidence>
<keyword evidence="1" id="KW-0732">Signal</keyword>
<dbReference type="EMBL" id="CP121472">
    <property type="protein sequence ID" value="WPL15688.1"/>
    <property type="molecule type" value="Genomic_DNA"/>
</dbReference>
<feature type="chain" id="PRO_5046016726" evidence="1">
    <location>
        <begin position="31"/>
        <end position="221"/>
    </location>
</feature>
<organism evidence="2 3">
    <name type="scientific">Thiorhodovibrio winogradskyi</name>
    <dbReference type="NCBI Taxonomy" id="77007"/>
    <lineage>
        <taxon>Bacteria</taxon>
        <taxon>Pseudomonadati</taxon>
        <taxon>Pseudomonadota</taxon>
        <taxon>Gammaproteobacteria</taxon>
        <taxon>Chromatiales</taxon>
        <taxon>Chromatiaceae</taxon>
        <taxon>Thiorhodovibrio</taxon>
    </lineage>
</organism>
<evidence type="ECO:0000313" key="3">
    <source>
        <dbReference type="Proteomes" id="UP001432180"/>
    </source>
</evidence>
<dbReference type="RefSeq" id="WP_328986242.1">
    <property type="nucleotide sequence ID" value="NZ_CP121472.1"/>
</dbReference>
<gene>
    <name evidence="2" type="ORF">Thiowin_00601</name>
</gene>
<reference evidence="2 3" key="1">
    <citation type="journal article" date="2023" name="Microorganisms">
        <title>Thiorhodovibrio frisius and Trv. litoralis spp. nov., Two Novel Members from a Clade of Fastidious Purple Sulfur Bacteria That Exhibit Unique Red-Shifted Light-Harvesting Capabilities.</title>
        <authorList>
            <person name="Methner A."/>
            <person name="Kuzyk S.B."/>
            <person name="Petersen J."/>
            <person name="Bauer S."/>
            <person name="Brinkmann H."/>
            <person name="Sichau K."/>
            <person name="Wanner G."/>
            <person name="Wolf J."/>
            <person name="Neumann-Schaal M."/>
            <person name="Henke P."/>
            <person name="Tank M."/>
            <person name="Sproer C."/>
            <person name="Bunk B."/>
            <person name="Overmann J."/>
        </authorList>
    </citation>
    <scope>NUCLEOTIDE SEQUENCE [LARGE SCALE GENOMIC DNA]</scope>
    <source>
        <strain evidence="2 3">DSM 6702</strain>
    </source>
</reference>